<dbReference type="PANTHER" id="PTHR43405">
    <property type="entry name" value="GLYCOSYL HYDROLASE DIGH"/>
    <property type="match status" value="1"/>
</dbReference>
<reference evidence="4 5" key="1">
    <citation type="submission" date="2024-09" db="EMBL/GenBank/DDBJ databases">
        <authorList>
            <person name="Sun Q."/>
            <person name="Mori K."/>
        </authorList>
    </citation>
    <scope>NUCLEOTIDE SEQUENCE [LARGE SCALE GENOMIC DNA]</scope>
    <source>
        <strain evidence="4 5">CCM 7792</strain>
    </source>
</reference>
<dbReference type="InterPro" id="IPR013783">
    <property type="entry name" value="Ig-like_fold"/>
</dbReference>
<comment type="caution">
    <text evidence="4">The sequence shown here is derived from an EMBL/GenBank/DDBJ whole genome shotgun (WGS) entry which is preliminary data.</text>
</comment>
<feature type="domain" description="Glycosyl hydrolase-like 10" evidence="3">
    <location>
        <begin position="34"/>
        <end position="350"/>
    </location>
</feature>
<name>A0ABV6FGH9_9BURK</name>
<feature type="chain" id="PRO_5046476566" evidence="2">
    <location>
        <begin position="23"/>
        <end position="735"/>
    </location>
</feature>
<evidence type="ECO:0000256" key="2">
    <source>
        <dbReference type="SAM" id="SignalP"/>
    </source>
</evidence>
<dbReference type="RefSeq" id="WP_379679383.1">
    <property type="nucleotide sequence ID" value="NZ_JBHLWP010000011.1"/>
</dbReference>
<dbReference type="EMBL" id="JBHLWP010000011">
    <property type="protein sequence ID" value="MFC0252596.1"/>
    <property type="molecule type" value="Genomic_DNA"/>
</dbReference>
<dbReference type="Gene3D" id="2.60.40.10">
    <property type="entry name" value="Immunoglobulins"/>
    <property type="match status" value="1"/>
</dbReference>
<dbReference type="InterPro" id="IPR052177">
    <property type="entry name" value="Divisome_Glycosyl_Hydrolase"/>
</dbReference>
<dbReference type="InterPro" id="IPR036116">
    <property type="entry name" value="FN3_sf"/>
</dbReference>
<organism evidence="4 5">
    <name type="scientific">Massilia consociata</name>
    <dbReference type="NCBI Taxonomy" id="760117"/>
    <lineage>
        <taxon>Bacteria</taxon>
        <taxon>Pseudomonadati</taxon>
        <taxon>Pseudomonadota</taxon>
        <taxon>Betaproteobacteria</taxon>
        <taxon>Burkholderiales</taxon>
        <taxon>Oxalobacteraceae</taxon>
        <taxon>Telluria group</taxon>
        <taxon>Massilia</taxon>
    </lineage>
</organism>
<keyword evidence="5" id="KW-1185">Reference proteome</keyword>
<evidence type="ECO:0000313" key="4">
    <source>
        <dbReference type="EMBL" id="MFC0252596.1"/>
    </source>
</evidence>
<dbReference type="Pfam" id="PF02638">
    <property type="entry name" value="GHL10"/>
    <property type="match status" value="1"/>
</dbReference>
<dbReference type="InterPro" id="IPR017853">
    <property type="entry name" value="GH"/>
</dbReference>
<evidence type="ECO:0000256" key="1">
    <source>
        <dbReference type="ARBA" id="ARBA00022729"/>
    </source>
</evidence>
<proteinExistence type="predicted"/>
<dbReference type="Proteomes" id="UP001589773">
    <property type="component" value="Unassembled WGS sequence"/>
</dbReference>
<gene>
    <name evidence="4" type="ORF">ACFFJK_11920</name>
</gene>
<feature type="signal peptide" evidence="2">
    <location>
        <begin position="1"/>
        <end position="22"/>
    </location>
</feature>
<evidence type="ECO:0000313" key="5">
    <source>
        <dbReference type="Proteomes" id="UP001589773"/>
    </source>
</evidence>
<sequence length="735" mass="78656">MKKRLLAAAAAMLAASISLAHAQTAAQDAAPKREMRGVWISTHISLDWPSRTDTPAQQQAKLAAILDHNKATGMNAAFLQVRSQSDALYPSSYEPWSYYLTNQQGRAPSPMWDPLQFAIEETRKRGMEFHAWINPYRAVATASNQGNAAMYAPEHVSRTHPEWMLTVGTVKILNPGLPAVRDHVVNVIMDIVNRYDVDGIHFDDYFYPSGTILDDAAYHADPRGFPDTAAGRADWRRDNINLLIARVNDSIRAVKPWVKFGVSPSGIYRSSLDAAEGSPTASWAAQHYSSMFADTRTWIRQGWVDYLAPQIYWYIGQAGSDYQLLVPWWNDNAYERHMYIGLADYKVNTVGWTDPGQIDRQIAMNRAHGNISGQIHFRHAFLQGDLLGYRTSLKNSTYARPALLPVMAWKGTAAPPAPAGLAATIGDDNAVQLAWATAPDSADEFEKTRRYAIYRSPVREMDLESSANLLGVTDTATGAFVDRTVGPGQYYYYTVTALNRLSNESPHAATVSNDVEAPTVRTRDVSLRLANGTATLAPGDLDGGTTDNWGVESLAASRTTFACSDIGAQKVELSAVDKGGNSASAQATVQVLGHVPQPAIAVTPGAGEETGLPANTIALGYGPQSVTLRASDAAGSSTFSWSPAAGLSSTTGAVTSFAPGAAGSFRITAQAASPESCFAQATATVTVIDARCGDGKVAVCHGTGSAGNPAVQVCVAPNAVQAHLKQGSTLGMCPG</sequence>
<keyword evidence="1 2" id="KW-0732">Signal</keyword>
<dbReference type="InterPro" id="IPR003790">
    <property type="entry name" value="GHL10"/>
</dbReference>
<protein>
    <submittedName>
        <fullName evidence="4">Family 10 glycosylhydrolase</fullName>
    </submittedName>
</protein>
<dbReference type="SUPFAM" id="SSF49265">
    <property type="entry name" value="Fibronectin type III"/>
    <property type="match status" value="1"/>
</dbReference>
<dbReference type="Gene3D" id="3.20.20.80">
    <property type="entry name" value="Glycosidases"/>
    <property type="match status" value="1"/>
</dbReference>
<dbReference type="PANTHER" id="PTHR43405:SF1">
    <property type="entry name" value="GLYCOSYL HYDROLASE DIGH"/>
    <property type="match status" value="1"/>
</dbReference>
<accession>A0ABV6FGH9</accession>
<evidence type="ECO:0000259" key="3">
    <source>
        <dbReference type="Pfam" id="PF02638"/>
    </source>
</evidence>
<dbReference type="SUPFAM" id="SSF51445">
    <property type="entry name" value="(Trans)glycosidases"/>
    <property type="match status" value="1"/>
</dbReference>